<dbReference type="EMBL" id="JPRD01000073">
    <property type="protein sequence ID" value="KIF46396.1"/>
    <property type="molecule type" value="Genomic_DNA"/>
</dbReference>
<feature type="transmembrane region" description="Helical" evidence="1">
    <location>
        <begin position="42"/>
        <end position="63"/>
    </location>
</feature>
<dbReference type="PATRIC" id="fig|1229493.5.peg.5551"/>
<comment type="caution">
    <text evidence="2">The sequence shown here is derived from an EMBL/GenBank/DDBJ whole genome shotgun (WGS) entry which is preliminary data.</text>
</comment>
<dbReference type="Proteomes" id="UP000031586">
    <property type="component" value="Unassembled WGS sequence"/>
</dbReference>
<accession>A0A0C1Z137</accession>
<dbReference type="GeneID" id="83585030"/>
<feature type="transmembrane region" description="Helical" evidence="1">
    <location>
        <begin position="15"/>
        <end position="36"/>
    </location>
</feature>
<proteinExistence type="predicted"/>
<dbReference type="RefSeq" id="WP_005452242.1">
    <property type="nucleotide sequence ID" value="NZ_BAOH01000122.1"/>
</dbReference>
<dbReference type="AlphaFoldDB" id="A0A0C1Z137"/>
<evidence type="ECO:0000313" key="3">
    <source>
        <dbReference type="Proteomes" id="UP000031586"/>
    </source>
</evidence>
<keyword evidence="1" id="KW-0812">Transmembrane</keyword>
<keyword evidence="1" id="KW-0472">Membrane</keyword>
<reference evidence="2 3" key="1">
    <citation type="submission" date="2014-07" db="EMBL/GenBank/DDBJ databases">
        <title>Unique and conserved regions in Vibrio harveyi and related species in comparison with the shrimp pathogen Vibrio harveyi CAIM 1792.</title>
        <authorList>
            <person name="Espinoza-Valles I."/>
            <person name="Vora G."/>
            <person name="Leekitcharoenphon P."/>
            <person name="Ussery D."/>
            <person name="Hoj L."/>
            <person name="Gomez-Gil B."/>
        </authorList>
    </citation>
    <scope>NUCLEOTIDE SEQUENCE [LARGE SCALE GENOMIC DNA]</scope>
    <source>
        <strain evidence="3">CAIM 1854 / LMG 25443</strain>
    </source>
</reference>
<name>A0A0C1Z137_9VIBR</name>
<evidence type="ECO:0000256" key="1">
    <source>
        <dbReference type="SAM" id="Phobius"/>
    </source>
</evidence>
<keyword evidence="1" id="KW-1133">Transmembrane helix</keyword>
<gene>
    <name evidence="2" type="ORF">H735_28620</name>
</gene>
<protein>
    <submittedName>
        <fullName evidence="2">Membrane protein</fullName>
    </submittedName>
</protein>
<organism evidence="2 3">
    <name type="scientific">Vibrio owensii CAIM 1854 = LMG 25443</name>
    <dbReference type="NCBI Taxonomy" id="1229493"/>
    <lineage>
        <taxon>Bacteria</taxon>
        <taxon>Pseudomonadati</taxon>
        <taxon>Pseudomonadota</taxon>
        <taxon>Gammaproteobacteria</taxon>
        <taxon>Vibrionales</taxon>
        <taxon>Vibrionaceae</taxon>
        <taxon>Vibrio</taxon>
    </lineage>
</organism>
<evidence type="ECO:0000313" key="2">
    <source>
        <dbReference type="EMBL" id="KIF46396.1"/>
    </source>
</evidence>
<sequence length="72" mass="8417">MFVKRYALHSVKRPWFHRINILLVLFVFSLSVYELLANEEFIYLLGIAFTFIATALFAAASSFKKRYLGHES</sequence>